<dbReference type="Proteomes" id="UP000179037">
    <property type="component" value="Unassembled WGS sequence"/>
</dbReference>
<sequence length="61" mass="6971">MAPIWTGARCLSISLNQPLFDTLYHAVALEQGATLISADRRYYHKARHLGQIVYLADWRPT</sequence>
<dbReference type="STRING" id="1817768.A3A87_09880"/>
<dbReference type="EMBL" id="MFTC01000076">
    <property type="protein sequence ID" value="OGI50264.1"/>
    <property type="molecule type" value="Genomic_DNA"/>
</dbReference>
<accession>A0A1F6TYP8</accession>
<dbReference type="AlphaFoldDB" id="A0A1F6TYP8"/>
<dbReference type="SUPFAM" id="SSF88723">
    <property type="entry name" value="PIN domain-like"/>
    <property type="match status" value="1"/>
</dbReference>
<gene>
    <name evidence="1" type="ORF">A3A87_09880</name>
</gene>
<evidence type="ECO:0000313" key="2">
    <source>
        <dbReference type="Proteomes" id="UP000179037"/>
    </source>
</evidence>
<evidence type="ECO:0000313" key="1">
    <source>
        <dbReference type="EMBL" id="OGI50264.1"/>
    </source>
</evidence>
<proteinExistence type="predicted"/>
<protein>
    <recommendedName>
        <fullName evidence="3">PIN domain-containing protein</fullName>
    </recommendedName>
</protein>
<dbReference type="Gene3D" id="3.40.50.1010">
    <property type="entry name" value="5'-nuclease"/>
    <property type="match status" value="1"/>
</dbReference>
<name>A0A1F6TYP8_9PROT</name>
<comment type="caution">
    <text evidence="1">The sequence shown here is derived from an EMBL/GenBank/DDBJ whole genome shotgun (WGS) entry which is preliminary data.</text>
</comment>
<evidence type="ECO:0008006" key="3">
    <source>
        <dbReference type="Google" id="ProtNLM"/>
    </source>
</evidence>
<reference evidence="1 2" key="1">
    <citation type="journal article" date="2016" name="Nat. Commun.">
        <title>Thousands of microbial genomes shed light on interconnected biogeochemical processes in an aquifer system.</title>
        <authorList>
            <person name="Anantharaman K."/>
            <person name="Brown C.T."/>
            <person name="Hug L.A."/>
            <person name="Sharon I."/>
            <person name="Castelle C.J."/>
            <person name="Probst A.J."/>
            <person name="Thomas B.C."/>
            <person name="Singh A."/>
            <person name="Wilkins M.J."/>
            <person name="Karaoz U."/>
            <person name="Brodie E.L."/>
            <person name="Williams K.H."/>
            <person name="Hubbard S.S."/>
            <person name="Banfield J.F."/>
        </authorList>
    </citation>
    <scope>NUCLEOTIDE SEQUENCE [LARGE SCALE GENOMIC DNA]</scope>
</reference>
<organism evidence="1 2">
    <name type="scientific">Candidatus Muproteobacteria bacterium RIFCSPLOWO2_01_FULL_60_18</name>
    <dbReference type="NCBI Taxonomy" id="1817768"/>
    <lineage>
        <taxon>Bacteria</taxon>
        <taxon>Pseudomonadati</taxon>
        <taxon>Pseudomonadota</taxon>
        <taxon>Candidatus Muproteobacteria</taxon>
    </lineage>
</organism>
<dbReference type="InterPro" id="IPR029060">
    <property type="entry name" value="PIN-like_dom_sf"/>
</dbReference>